<dbReference type="SUPFAM" id="SSF52047">
    <property type="entry name" value="RNI-like"/>
    <property type="match status" value="1"/>
</dbReference>
<sequence length="410" mass="45171">MASLQALSDDLLLAVFERVPLLDRALELAEQCDGVIFHPAAQLPTSLTCLFLNLYDDDPDVQHRVPHQLSTLTKLRHLTLQFPQCGSDGYAALQPLTRLTRLTLEVEVHALPSCLTLLTLLRDLRIYSWNKGMPADEAAALADHLPSLRQLTRLDVVVARAISLLQDDGLLLSPSVRLLLVLYALCWDDHGTLALSAILSMPTDWSRDWLQERIGLHMLLRWAASFLLPAWPRWASGGALRALAFCLLCTERWGLHCELLNAATLDDTSMEACQPLLSASRQVAGEFGCFPLHAVRRLLYNMSPQAAPHLAGACLRPPAVSRMYALTAALELASQARSQEGHAGIKYMLRPHSELTPINMSFGEYATMLLQFKQLPSSVDVASLQVAFGGLPMANRAAGYFLSSRSDSCN</sequence>
<accession>A0A2P6TVW5</accession>
<gene>
    <name evidence="2" type="ORF">C2E21_2955</name>
</gene>
<dbReference type="OrthoDB" id="10553854at2759"/>
<dbReference type="EMBL" id="LHPG02000005">
    <property type="protein sequence ID" value="PRW58207.1"/>
    <property type="molecule type" value="Genomic_DNA"/>
</dbReference>
<evidence type="ECO:0000313" key="3">
    <source>
        <dbReference type="Proteomes" id="UP000239899"/>
    </source>
</evidence>
<name>A0A2P6TVW5_CHLSO</name>
<reference evidence="2 3" key="1">
    <citation type="journal article" date="2018" name="Plant J.">
        <title>Genome sequences of Chlorella sorokiniana UTEX 1602 and Micractinium conductrix SAG 241.80: implications to maltose excretion by a green alga.</title>
        <authorList>
            <person name="Arriola M.B."/>
            <person name="Velmurugan N."/>
            <person name="Zhang Y."/>
            <person name="Plunkett M.H."/>
            <person name="Hondzo H."/>
            <person name="Barney B.M."/>
        </authorList>
    </citation>
    <scope>NUCLEOTIDE SEQUENCE [LARGE SCALE GENOMIC DNA]</scope>
    <source>
        <strain evidence="3">UTEX 1602</strain>
    </source>
</reference>
<comment type="caution">
    <text evidence="2">The sequence shown here is derived from an EMBL/GenBank/DDBJ whole genome shotgun (WGS) entry which is preliminary data.</text>
</comment>
<dbReference type="Gene3D" id="3.80.10.10">
    <property type="entry name" value="Ribonuclease Inhibitor"/>
    <property type="match status" value="1"/>
</dbReference>
<protein>
    <submittedName>
        <fullName evidence="2">NACHT and WD repeat domain-containing 2 isoform X1</fullName>
    </submittedName>
</protein>
<comment type="subcellular location">
    <subcellularLocation>
        <location evidence="1">Cytoplasm</location>
        <location evidence="1">Cytoskeleton</location>
        <location evidence="1">Cilium axoneme</location>
    </subcellularLocation>
</comment>
<dbReference type="AlphaFoldDB" id="A0A2P6TVW5"/>
<evidence type="ECO:0000313" key="2">
    <source>
        <dbReference type="EMBL" id="PRW58207.1"/>
    </source>
</evidence>
<proteinExistence type="predicted"/>
<organism evidence="2 3">
    <name type="scientific">Chlorella sorokiniana</name>
    <name type="common">Freshwater green alga</name>
    <dbReference type="NCBI Taxonomy" id="3076"/>
    <lineage>
        <taxon>Eukaryota</taxon>
        <taxon>Viridiplantae</taxon>
        <taxon>Chlorophyta</taxon>
        <taxon>core chlorophytes</taxon>
        <taxon>Trebouxiophyceae</taxon>
        <taxon>Chlorellales</taxon>
        <taxon>Chlorellaceae</taxon>
        <taxon>Chlorella clade</taxon>
        <taxon>Chlorella</taxon>
    </lineage>
</organism>
<dbReference type="InterPro" id="IPR032675">
    <property type="entry name" value="LRR_dom_sf"/>
</dbReference>
<dbReference type="Proteomes" id="UP000239899">
    <property type="component" value="Unassembled WGS sequence"/>
</dbReference>
<keyword evidence="3" id="KW-1185">Reference proteome</keyword>
<evidence type="ECO:0000256" key="1">
    <source>
        <dbReference type="ARBA" id="ARBA00004430"/>
    </source>
</evidence>
<dbReference type="GO" id="GO:0005930">
    <property type="term" value="C:axoneme"/>
    <property type="evidence" value="ECO:0007669"/>
    <property type="project" value="UniProtKB-SubCell"/>
</dbReference>